<evidence type="ECO:0000313" key="3">
    <source>
        <dbReference type="Proteomes" id="UP000249453"/>
    </source>
</evidence>
<dbReference type="AlphaFoldDB" id="A0A364JSA9"/>
<evidence type="ECO:0000313" key="2">
    <source>
        <dbReference type="EMBL" id="RAK25948.1"/>
    </source>
</evidence>
<sequence length="209" mass="23294">MDEGSPPTVAGAAPALPLFGAPDSLLTLDHLIRETVTTIFSILRTADVNGWCLHDPLIPEAVTPWLHKEQKHCGSDRHSGAGRSVEMHAVGRQGVRRFRNLHRSALPPPDCRDQGHPRRQAATHGGCRSQAQLRKFFEVRDTRLVRSRHIGRSTDRFARPACWPLASGCDPAGRRLHRRSTKGRCRRSVRSGSPWLTGAWRCCRHDPCG</sequence>
<name>A0A364JSA9_9HYPH</name>
<organism evidence="2 3">
    <name type="scientific">Falsochrobactrum ovis</name>
    <dbReference type="NCBI Taxonomy" id="1293442"/>
    <lineage>
        <taxon>Bacteria</taxon>
        <taxon>Pseudomonadati</taxon>
        <taxon>Pseudomonadota</taxon>
        <taxon>Alphaproteobacteria</taxon>
        <taxon>Hyphomicrobiales</taxon>
        <taxon>Brucellaceae</taxon>
        <taxon>Falsochrobactrum</taxon>
    </lineage>
</organism>
<protein>
    <submittedName>
        <fullName evidence="2">Uncharacterized protein</fullName>
    </submittedName>
</protein>
<accession>A0A364JSA9</accession>
<evidence type="ECO:0000256" key="1">
    <source>
        <dbReference type="SAM" id="MobiDB-lite"/>
    </source>
</evidence>
<reference evidence="2 3" key="1">
    <citation type="submission" date="2018-06" db="EMBL/GenBank/DDBJ databases">
        <title>Genomic Encyclopedia of Type Strains, Phase IV (KMG-IV): sequencing the most valuable type-strain genomes for metagenomic binning, comparative biology and taxonomic classification.</title>
        <authorList>
            <person name="Goeker M."/>
        </authorList>
    </citation>
    <scope>NUCLEOTIDE SEQUENCE [LARGE SCALE GENOMIC DNA]</scope>
    <source>
        <strain evidence="2 3">DSM 26720</strain>
    </source>
</reference>
<dbReference type="EMBL" id="QLMK01000017">
    <property type="protein sequence ID" value="RAK25948.1"/>
    <property type="molecule type" value="Genomic_DNA"/>
</dbReference>
<proteinExistence type="predicted"/>
<dbReference type="Proteomes" id="UP000249453">
    <property type="component" value="Unassembled WGS sequence"/>
</dbReference>
<comment type="caution">
    <text evidence="2">The sequence shown here is derived from an EMBL/GenBank/DDBJ whole genome shotgun (WGS) entry which is preliminary data.</text>
</comment>
<gene>
    <name evidence="2" type="ORF">C7374_11724</name>
</gene>
<keyword evidence="3" id="KW-1185">Reference proteome</keyword>
<feature type="region of interest" description="Disordered" evidence="1">
    <location>
        <begin position="103"/>
        <end position="126"/>
    </location>
</feature>